<dbReference type="Gene3D" id="2.80.10.50">
    <property type="match status" value="1"/>
</dbReference>
<organism evidence="6 7">
    <name type="scientific">Rhizoctonia solani</name>
    <dbReference type="NCBI Taxonomy" id="456999"/>
    <lineage>
        <taxon>Eukaryota</taxon>
        <taxon>Fungi</taxon>
        <taxon>Dikarya</taxon>
        <taxon>Basidiomycota</taxon>
        <taxon>Agaricomycotina</taxon>
        <taxon>Agaricomycetes</taxon>
        <taxon>Cantharellales</taxon>
        <taxon>Ceratobasidiaceae</taxon>
        <taxon>Rhizoctonia</taxon>
    </lineage>
</organism>
<evidence type="ECO:0000256" key="2">
    <source>
        <dbReference type="ARBA" id="ARBA00022690"/>
    </source>
</evidence>
<accession>A0A8H7HUD8</accession>
<dbReference type="AlphaFoldDB" id="A0A8H7HUD8"/>
<evidence type="ECO:0000256" key="4">
    <source>
        <dbReference type="ARBA" id="ARBA00024855"/>
    </source>
</evidence>
<comment type="similarity">
    <text evidence="5">Belongs to the protease inhibitor I48 family.</text>
</comment>
<reference evidence="6" key="1">
    <citation type="submission" date="2020-09" db="EMBL/GenBank/DDBJ databases">
        <title>Comparative genome analyses of four rice-infecting Rhizoctonia solani isolates reveal extensive enrichment of homogalacturonan modification genes.</title>
        <authorList>
            <person name="Lee D.-Y."/>
            <person name="Jeon J."/>
            <person name="Kim K.-T."/>
            <person name="Cheong K."/>
            <person name="Song H."/>
            <person name="Choi G."/>
            <person name="Ko J."/>
            <person name="Opiyo S.O."/>
            <person name="Zuo S."/>
            <person name="Madhav S."/>
            <person name="Lee Y.-H."/>
            <person name="Wang G.-L."/>
        </authorList>
    </citation>
    <scope>NUCLEOTIDE SEQUENCE</scope>
    <source>
        <strain evidence="6">AG1-IA WGL</strain>
    </source>
</reference>
<protein>
    <submittedName>
        <fullName evidence="6">Uncharacterized protein</fullName>
    </submittedName>
</protein>
<evidence type="ECO:0000256" key="1">
    <source>
        <dbReference type="ARBA" id="ARBA00011738"/>
    </source>
</evidence>
<dbReference type="EMBL" id="JACYCD010000049">
    <property type="protein sequence ID" value="KAF8708034.1"/>
    <property type="molecule type" value="Genomic_DNA"/>
</dbReference>
<feature type="non-terminal residue" evidence="6">
    <location>
        <position position="1"/>
    </location>
</feature>
<dbReference type="Proteomes" id="UP000602905">
    <property type="component" value="Unassembled WGS sequence"/>
</dbReference>
<name>A0A8H7HUD8_9AGAM</name>
<evidence type="ECO:0000313" key="6">
    <source>
        <dbReference type="EMBL" id="KAF8708034.1"/>
    </source>
</evidence>
<evidence type="ECO:0000313" key="7">
    <source>
        <dbReference type="Proteomes" id="UP000602905"/>
    </source>
</evidence>
<sequence length="157" mass="17610">MSLARYNLRFLGTSDSEDTRGIYATSDGIGNQIKLQPLAPDLREQQTVHSLWNFLPGNIPEDKYRVVLDSDERKELSWGYGEFQGNGPILLSGSDESTGIFILRKSEHQEQNVYTLTLDVDLVGAAAYAGAKDERLEITMLPITPDICPPLWKLERP</sequence>
<proteinExistence type="inferred from homology"/>
<comment type="caution">
    <text evidence="6">The sequence shown here is derived from an EMBL/GenBank/DDBJ whole genome shotgun (WGS) entry which is preliminary data.</text>
</comment>
<evidence type="ECO:0000256" key="3">
    <source>
        <dbReference type="ARBA" id="ARBA00022704"/>
    </source>
</evidence>
<gene>
    <name evidence="6" type="ORF">RHS03_04350</name>
</gene>
<dbReference type="InterPro" id="IPR019508">
    <property type="entry name" value="Prot_inh_I48_clitocypin"/>
</dbReference>
<evidence type="ECO:0000256" key="5">
    <source>
        <dbReference type="ARBA" id="ARBA00025775"/>
    </source>
</evidence>
<comment type="subunit">
    <text evidence="1">Homodimer.</text>
</comment>
<keyword evidence="3" id="KW-0789">Thiol protease inhibitor</keyword>
<dbReference type="GO" id="GO:0004869">
    <property type="term" value="F:cysteine-type endopeptidase inhibitor activity"/>
    <property type="evidence" value="ECO:0007669"/>
    <property type="project" value="UniProtKB-KW"/>
</dbReference>
<dbReference type="Pfam" id="PF10467">
    <property type="entry name" value="Inhibitor_I48"/>
    <property type="match status" value="1"/>
</dbReference>
<keyword evidence="2" id="KW-0646">Protease inhibitor</keyword>
<comment type="function">
    <text evidence="4">Binds and inhibits cysteine proteinases. Inhibits most strongly papain and cathepsin L, more weakly bromelain and cathepsin B while it is completely ineffective against cathepsin H.</text>
</comment>